<keyword evidence="6" id="KW-0949">S-adenosyl-L-methionine</keyword>
<dbReference type="KEGG" id="mhw:ACT01_03075"/>
<comment type="function">
    <text evidence="2 12">Activation of anaerobic ribonucleoside-triphosphate reductase under anaerobic conditions by generation of an organic free radical, using S-adenosylmethionine and reduced flavodoxin as cosubstrates to produce 5'-deoxy-adenosine.</text>
</comment>
<dbReference type="SFLD" id="SFLDF00299">
    <property type="entry name" value="anaerobic_ribonucleoside-triph"/>
    <property type="match status" value="1"/>
</dbReference>
<dbReference type="NCBIfam" id="TIGR02491">
    <property type="entry name" value="NrdG"/>
    <property type="match status" value="1"/>
</dbReference>
<dbReference type="InterPro" id="IPR012837">
    <property type="entry name" value="NrdG"/>
</dbReference>
<dbReference type="SFLD" id="SFLDG01063">
    <property type="entry name" value="activating_enzymes__group_1"/>
    <property type="match status" value="1"/>
</dbReference>
<reference evidence="13 16" key="2">
    <citation type="submission" date="2024-10" db="EMBL/GenBank/DDBJ databases">
        <authorList>
            <person name="Sang B.-I."/>
            <person name="Prabhaharan D."/>
        </authorList>
    </citation>
    <scope>NUCLEOTIDE SEQUENCE [LARGE SCALE GENOMIC DNA]</scope>
    <source>
        <strain evidence="13 16">MH</strain>
    </source>
</reference>
<keyword evidence="10" id="KW-0411">Iron-sulfur</keyword>
<organism evidence="14 15">
    <name type="scientific">Megasphaera hexanoica</name>
    <dbReference type="NCBI Taxonomy" id="1675036"/>
    <lineage>
        <taxon>Bacteria</taxon>
        <taxon>Bacillati</taxon>
        <taxon>Bacillota</taxon>
        <taxon>Negativicutes</taxon>
        <taxon>Veillonellales</taxon>
        <taxon>Veillonellaceae</taxon>
        <taxon>Megasphaera</taxon>
    </lineage>
</organism>
<dbReference type="EMBL" id="JABAFG010000001">
    <property type="protein sequence ID" value="NME27177.1"/>
    <property type="molecule type" value="Genomic_DNA"/>
</dbReference>
<reference evidence="14 15" key="1">
    <citation type="submission" date="2020-04" db="EMBL/GenBank/DDBJ databases">
        <authorList>
            <person name="Hitch T.C.A."/>
            <person name="Wylensek D."/>
            <person name="Clavel T."/>
        </authorList>
    </citation>
    <scope>NUCLEOTIDE SEQUENCE [LARGE SCALE GENOMIC DNA]</scope>
    <source>
        <strain evidence="14 15">Oil-RF-744-FAT-WT-6-1</strain>
    </source>
</reference>
<gene>
    <name evidence="14" type="primary">nrdG</name>
    <name evidence="13" type="ORF">ACGTZG_05475</name>
    <name evidence="14" type="ORF">HF872_00850</name>
</gene>
<evidence type="ECO:0000313" key="14">
    <source>
        <dbReference type="EMBL" id="NME27177.1"/>
    </source>
</evidence>
<dbReference type="SFLD" id="SFLDG01066">
    <property type="entry name" value="organic_radical-activating_enz"/>
    <property type="match status" value="1"/>
</dbReference>
<evidence type="ECO:0000256" key="2">
    <source>
        <dbReference type="ARBA" id="ARBA00003852"/>
    </source>
</evidence>
<dbReference type="GO" id="GO:0046872">
    <property type="term" value="F:metal ion binding"/>
    <property type="evidence" value="ECO:0007669"/>
    <property type="project" value="UniProtKB-KW"/>
</dbReference>
<comment type="cofactor">
    <cofactor evidence="1">
        <name>[4Fe-4S] cluster</name>
        <dbReference type="ChEBI" id="CHEBI:49883"/>
    </cofactor>
</comment>
<evidence type="ECO:0000256" key="3">
    <source>
        <dbReference type="ARBA" id="ARBA00009777"/>
    </source>
</evidence>
<dbReference type="EMBL" id="JBIEKR010000004">
    <property type="protein sequence ID" value="MFG6272636.1"/>
    <property type="molecule type" value="Genomic_DNA"/>
</dbReference>
<dbReference type="SUPFAM" id="SSF102114">
    <property type="entry name" value="Radical SAM enzymes"/>
    <property type="match status" value="1"/>
</dbReference>
<evidence type="ECO:0000256" key="4">
    <source>
        <dbReference type="ARBA" id="ARBA00014281"/>
    </source>
</evidence>
<evidence type="ECO:0000256" key="5">
    <source>
        <dbReference type="ARBA" id="ARBA00022485"/>
    </source>
</evidence>
<dbReference type="RefSeq" id="WP_113855276.1">
    <property type="nucleotide sequence ID" value="NZ_CP011940.1"/>
</dbReference>
<dbReference type="InterPro" id="IPR034457">
    <property type="entry name" value="Organic_radical-activating"/>
</dbReference>
<dbReference type="InterPro" id="IPR001989">
    <property type="entry name" value="Radical_activat_CS"/>
</dbReference>
<keyword evidence="9" id="KW-0408">Iron</keyword>
<name>A0A848BVS7_9FIRM</name>
<dbReference type="PANTHER" id="PTHR30352:SF2">
    <property type="entry name" value="ANAEROBIC RIBONUCLEOSIDE-TRIPHOSPHATE REDUCTASE-ACTIVATING PROTEIN"/>
    <property type="match status" value="1"/>
</dbReference>
<protein>
    <recommendedName>
        <fullName evidence="4 12">Anaerobic ribonucleoside-triphosphate reductase-activating protein</fullName>
        <ecNumber evidence="12">1.97.1.-</ecNumber>
    </recommendedName>
</protein>
<dbReference type="AlphaFoldDB" id="A0A848BVS7"/>
<dbReference type="Gene3D" id="3.20.20.70">
    <property type="entry name" value="Aldolase class I"/>
    <property type="match status" value="1"/>
</dbReference>
<comment type="caution">
    <text evidence="14">The sequence shown here is derived from an EMBL/GenBank/DDBJ whole genome shotgun (WGS) entry which is preliminary data.</text>
</comment>
<dbReference type="Proteomes" id="UP000591071">
    <property type="component" value="Unassembled WGS sequence"/>
</dbReference>
<comment type="catalytic activity">
    <reaction evidence="11">
        <text>glycyl-[protein] + reduced [flavodoxin] + S-adenosyl-L-methionine = glycin-2-yl radical-[protein] + semiquinone [flavodoxin] + 5'-deoxyadenosine + L-methionine + H(+)</text>
        <dbReference type="Rhea" id="RHEA:61976"/>
        <dbReference type="Rhea" id="RHEA-COMP:10622"/>
        <dbReference type="Rhea" id="RHEA-COMP:14480"/>
        <dbReference type="Rhea" id="RHEA-COMP:15993"/>
        <dbReference type="Rhea" id="RHEA-COMP:15994"/>
        <dbReference type="ChEBI" id="CHEBI:15378"/>
        <dbReference type="ChEBI" id="CHEBI:17319"/>
        <dbReference type="ChEBI" id="CHEBI:29947"/>
        <dbReference type="ChEBI" id="CHEBI:32722"/>
        <dbReference type="ChEBI" id="CHEBI:57618"/>
        <dbReference type="ChEBI" id="CHEBI:57844"/>
        <dbReference type="ChEBI" id="CHEBI:59789"/>
        <dbReference type="ChEBI" id="CHEBI:140311"/>
    </reaction>
</comment>
<keyword evidence="16" id="KW-1185">Reference proteome</keyword>
<evidence type="ECO:0000256" key="1">
    <source>
        <dbReference type="ARBA" id="ARBA00001966"/>
    </source>
</evidence>
<accession>A0A848BVS7</accession>
<dbReference type="InterPro" id="IPR058240">
    <property type="entry name" value="rSAM_sf"/>
</dbReference>
<keyword evidence="8 12" id="KW-0560">Oxidoreductase</keyword>
<dbReference type="PANTHER" id="PTHR30352">
    <property type="entry name" value="PYRUVATE FORMATE-LYASE-ACTIVATING ENZYME"/>
    <property type="match status" value="1"/>
</dbReference>
<evidence type="ECO:0000313" key="13">
    <source>
        <dbReference type="EMBL" id="MFG6272636.1"/>
    </source>
</evidence>
<dbReference type="InterPro" id="IPR013785">
    <property type="entry name" value="Aldolase_TIM"/>
</dbReference>
<proteinExistence type="inferred from homology"/>
<evidence type="ECO:0000256" key="10">
    <source>
        <dbReference type="ARBA" id="ARBA00023014"/>
    </source>
</evidence>
<evidence type="ECO:0000256" key="7">
    <source>
        <dbReference type="ARBA" id="ARBA00022723"/>
    </source>
</evidence>
<keyword evidence="7" id="KW-0479">Metal-binding</keyword>
<evidence type="ECO:0000313" key="16">
    <source>
        <dbReference type="Proteomes" id="UP001605989"/>
    </source>
</evidence>
<comment type="similarity">
    <text evidence="3 12">Belongs to the organic radical-activating enzymes family.</text>
</comment>
<evidence type="ECO:0000313" key="15">
    <source>
        <dbReference type="Proteomes" id="UP000591071"/>
    </source>
</evidence>
<keyword evidence="5" id="KW-0004">4Fe-4S</keyword>
<dbReference type="GO" id="GO:0043365">
    <property type="term" value="F:[formate-C-acetyltransferase]-activating enzyme activity"/>
    <property type="evidence" value="ECO:0007669"/>
    <property type="project" value="InterPro"/>
</dbReference>
<evidence type="ECO:0000256" key="8">
    <source>
        <dbReference type="ARBA" id="ARBA00023002"/>
    </source>
</evidence>
<dbReference type="InterPro" id="IPR007197">
    <property type="entry name" value="rSAM"/>
</dbReference>
<dbReference type="GO" id="GO:0051539">
    <property type="term" value="F:4 iron, 4 sulfur cluster binding"/>
    <property type="evidence" value="ECO:0007669"/>
    <property type="project" value="UniProtKB-KW"/>
</dbReference>
<dbReference type="Proteomes" id="UP001605989">
    <property type="component" value="Unassembled WGS sequence"/>
</dbReference>
<evidence type="ECO:0000256" key="12">
    <source>
        <dbReference type="PIRNR" id="PIRNR000368"/>
    </source>
</evidence>
<dbReference type="PROSITE" id="PS01087">
    <property type="entry name" value="RADICAL_ACTIVATING"/>
    <property type="match status" value="1"/>
</dbReference>
<evidence type="ECO:0000256" key="9">
    <source>
        <dbReference type="ARBA" id="ARBA00023004"/>
    </source>
</evidence>
<dbReference type="OrthoDB" id="9782387at2"/>
<dbReference type="SFLD" id="SFLDS00029">
    <property type="entry name" value="Radical_SAM"/>
    <property type="match status" value="1"/>
</dbReference>
<sequence length="184" mass="20892">MNYAEIKEYDIANGPGVRLSVFVSGCTHHCKGCFNPMTWDFSYGKPYTQETEDKIITLLGEECYQGLTLLGGEPMEPVNQKGLLPLLRRVRQTYPHKDVWCFTGYLFDRDLLGRMVSSVPETKELLSYIDVLVDGEFVLEKKDVTLLFKGSSNQRTINVPESLRTGDIIFWDPGHVSMSKMAKV</sequence>
<evidence type="ECO:0000256" key="6">
    <source>
        <dbReference type="ARBA" id="ARBA00022691"/>
    </source>
</evidence>
<dbReference type="EC" id="1.97.1.-" evidence="12"/>
<evidence type="ECO:0000256" key="11">
    <source>
        <dbReference type="ARBA" id="ARBA00047365"/>
    </source>
</evidence>
<dbReference type="PIRSF" id="PIRSF000368">
    <property type="entry name" value="NrdG"/>
    <property type="match status" value="1"/>
</dbReference>
<dbReference type="Pfam" id="PF13353">
    <property type="entry name" value="Fer4_12"/>
    <property type="match status" value="1"/>
</dbReference>
<dbReference type="GO" id="GO:0004748">
    <property type="term" value="F:ribonucleoside-diphosphate reductase activity, thioredoxin disulfide as acceptor"/>
    <property type="evidence" value="ECO:0007669"/>
    <property type="project" value="TreeGrafter"/>
</dbReference>